<protein>
    <submittedName>
        <fullName evidence="1">DEHA2F20350p</fullName>
    </submittedName>
</protein>
<proteinExistence type="predicted"/>
<evidence type="ECO:0000313" key="2">
    <source>
        <dbReference type="Proteomes" id="UP000000599"/>
    </source>
</evidence>
<sequence>MEIVSNLEDRYVSIRPMFKDLEVDEEDEEYDYDRKQYLIDSFELLLEFDKMMYKYHALKSYFDTAKLQLTEEERKIIEKMDKLGFKYEREFPIPDLIMEFPELAIIRRQLQGSAKECGKIAYQYKQSETYEKPSNDRTKSVTSQQKKNT</sequence>
<dbReference type="HOGENOM" id="CLU_1749582_0_0_1"/>
<dbReference type="EMBL" id="CR382138">
    <property type="protein sequence ID" value="CAG89619.1"/>
    <property type="molecule type" value="Genomic_DNA"/>
</dbReference>
<keyword evidence="2" id="KW-1185">Reference proteome</keyword>
<dbReference type="GeneID" id="2903275"/>
<accession>Q6BKP0</accession>
<reference evidence="1 2" key="1">
    <citation type="journal article" date="2004" name="Nature">
        <title>Genome evolution in yeasts.</title>
        <authorList>
            <consortium name="Genolevures"/>
            <person name="Dujon B."/>
            <person name="Sherman D."/>
            <person name="Fischer G."/>
            <person name="Durrens P."/>
            <person name="Casaregola S."/>
            <person name="Lafontaine I."/>
            <person name="de Montigny J."/>
            <person name="Marck C."/>
            <person name="Neuveglise C."/>
            <person name="Talla E."/>
            <person name="Goffard N."/>
            <person name="Frangeul L."/>
            <person name="Aigle M."/>
            <person name="Anthouard V."/>
            <person name="Babour A."/>
            <person name="Barbe V."/>
            <person name="Barnay S."/>
            <person name="Blanchin S."/>
            <person name="Beckerich J.M."/>
            <person name="Beyne E."/>
            <person name="Bleykasten C."/>
            <person name="Boisrame A."/>
            <person name="Boyer J."/>
            <person name="Cattolico L."/>
            <person name="Confanioleri F."/>
            <person name="de Daruvar A."/>
            <person name="Despons L."/>
            <person name="Fabre E."/>
            <person name="Fairhead C."/>
            <person name="Ferry-Dumazet H."/>
            <person name="Groppi A."/>
            <person name="Hantraye F."/>
            <person name="Hennequin C."/>
            <person name="Jauniaux N."/>
            <person name="Joyet P."/>
            <person name="Kachouri R."/>
            <person name="Kerrest A."/>
            <person name="Koszul R."/>
            <person name="Lemaire M."/>
            <person name="Lesur I."/>
            <person name="Ma L."/>
            <person name="Muller H."/>
            <person name="Nicaud J.M."/>
            <person name="Nikolski M."/>
            <person name="Oztas S."/>
            <person name="Ozier-Kalogeropoulos O."/>
            <person name="Pellenz S."/>
            <person name="Potier S."/>
            <person name="Richard G.F."/>
            <person name="Straub M.L."/>
            <person name="Suleau A."/>
            <person name="Swennene D."/>
            <person name="Tekaia F."/>
            <person name="Wesolowski-Louvel M."/>
            <person name="Westhof E."/>
            <person name="Wirth B."/>
            <person name="Zeniou-Meyer M."/>
            <person name="Zivanovic I."/>
            <person name="Bolotin-Fukuhara M."/>
            <person name="Thierry A."/>
            <person name="Bouchier C."/>
            <person name="Caudron B."/>
            <person name="Scarpelli C."/>
            <person name="Gaillardin C."/>
            <person name="Weissenbach J."/>
            <person name="Wincker P."/>
            <person name="Souciet J.L."/>
        </authorList>
    </citation>
    <scope>NUCLEOTIDE SEQUENCE [LARGE SCALE GENOMIC DNA]</scope>
    <source>
        <strain evidence="2">ATCC 36239 / CBS 767 / BCRC 21394 / JCM 1990 / NBRC 0083 / IGC 2968</strain>
    </source>
</reference>
<dbReference type="AlphaFoldDB" id="Q6BKP0"/>
<organism evidence="1 2">
    <name type="scientific">Debaryomyces hansenii (strain ATCC 36239 / CBS 767 / BCRC 21394 / JCM 1990 / NBRC 0083 / IGC 2968)</name>
    <name type="common">Yeast</name>
    <name type="synonym">Torulaspora hansenii</name>
    <dbReference type="NCBI Taxonomy" id="284592"/>
    <lineage>
        <taxon>Eukaryota</taxon>
        <taxon>Fungi</taxon>
        <taxon>Dikarya</taxon>
        <taxon>Ascomycota</taxon>
        <taxon>Saccharomycotina</taxon>
        <taxon>Pichiomycetes</taxon>
        <taxon>Debaryomycetaceae</taxon>
        <taxon>Debaryomyces</taxon>
    </lineage>
</organism>
<dbReference type="KEGG" id="dha:DEHA2F20350g"/>
<evidence type="ECO:0000313" key="1">
    <source>
        <dbReference type="EMBL" id="CAG89619.1"/>
    </source>
</evidence>
<name>Q6BKP0_DEBHA</name>
<dbReference type="OrthoDB" id="10337611at2759"/>
<dbReference type="Proteomes" id="UP000000599">
    <property type="component" value="Chromosome F"/>
</dbReference>
<dbReference type="InParanoid" id="Q6BKP0"/>
<dbReference type="RefSeq" id="XP_461231.1">
    <property type="nucleotide sequence ID" value="XM_461231.1"/>
</dbReference>
<gene>
    <name evidence="1" type="ordered locus">DEHA2F20350g</name>
</gene>
<dbReference type="VEuPathDB" id="FungiDB:DEHA2F20350g"/>